<dbReference type="PANTHER" id="PTHR30576:SF10">
    <property type="entry name" value="SLL5057 PROTEIN"/>
    <property type="match status" value="1"/>
</dbReference>
<dbReference type="InterPro" id="IPR003362">
    <property type="entry name" value="Bact_transf"/>
</dbReference>
<evidence type="ECO:0000256" key="2">
    <source>
        <dbReference type="SAM" id="MobiDB-lite"/>
    </source>
</evidence>
<evidence type="ECO:0000313" key="6">
    <source>
        <dbReference type="Proteomes" id="UP001168505"/>
    </source>
</evidence>
<keyword evidence="3" id="KW-1133">Transmembrane helix</keyword>
<dbReference type="RefSeq" id="WP_289827411.1">
    <property type="nucleotide sequence ID" value="NZ_JAUEIR010000007.1"/>
</dbReference>
<feature type="domain" description="Bacterial sugar transferase" evidence="4">
    <location>
        <begin position="51"/>
        <end position="243"/>
    </location>
</feature>
<evidence type="ECO:0000313" key="5">
    <source>
        <dbReference type="EMBL" id="MDN0069790.1"/>
    </source>
</evidence>
<evidence type="ECO:0000259" key="4">
    <source>
        <dbReference type="Pfam" id="PF02397"/>
    </source>
</evidence>
<dbReference type="AlphaFoldDB" id="A0AAW7JRK2"/>
<sequence>MSVAATPADVHVPVSGTRERGERDAREDGRLSLLRKVRDWDGSRLGYRVVKRAFDIAFSACVIAVALVPSALLCLAIRLETPGCPIYGQKRVGRIGPDGRPREFTMWKFRSMVKGADGMLEQLLEKNEVEGPMFKMADDPRVTRIGRFIRKHSIDEFPQFVNVLLGQMSVVGPRPPLPREVEQYDAWAMQRLAVKPGLTGPWQVGGRSDVDFDDMVRLDLGYIARRSARTDLVLIAQTVAVLFSGKGAH</sequence>
<dbReference type="EC" id="2.7.8.-" evidence="5"/>
<gene>
    <name evidence="5" type="ORF">QVN40_08790</name>
</gene>
<keyword evidence="3" id="KW-0472">Membrane</keyword>
<reference evidence="5" key="1">
    <citation type="submission" date="2023-06" db="EMBL/GenBank/DDBJ databases">
        <authorList>
            <person name="Zeman M."/>
            <person name="Kubasova T."/>
            <person name="Jahodarova E."/>
            <person name="Nykrynova M."/>
            <person name="Rychlik I."/>
        </authorList>
    </citation>
    <scope>NUCLEOTIDE SEQUENCE</scope>
    <source>
        <strain evidence="5">15_COKtk</strain>
    </source>
</reference>
<dbReference type="Pfam" id="PF02397">
    <property type="entry name" value="Bac_transf"/>
    <property type="match status" value="1"/>
</dbReference>
<accession>A0AAW7JRK2</accession>
<proteinExistence type="inferred from homology"/>
<organism evidence="5 6">
    <name type="scientific">Collinsella ihumii</name>
    <dbReference type="NCBI Taxonomy" id="1720204"/>
    <lineage>
        <taxon>Bacteria</taxon>
        <taxon>Bacillati</taxon>
        <taxon>Actinomycetota</taxon>
        <taxon>Coriobacteriia</taxon>
        <taxon>Coriobacteriales</taxon>
        <taxon>Coriobacteriaceae</taxon>
        <taxon>Collinsella</taxon>
    </lineage>
</organism>
<comment type="caution">
    <text evidence="5">The sequence shown here is derived from an EMBL/GenBank/DDBJ whole genome shotgun (WGS) entry which is preliminary data.</text>
</comment>
<name>A0AAW7JRK2_9ACTN</name>
<dbReference type="EMBL" id="JAUEIR010000007">
    <property type="protein sequence ID" value="MDN0069790.1"/>
    <property type="molecule type" value="Genomic_DNA"/>
</dbReference>
<keyword evidence="5" id="KW-0808">Transferase</keyword>
<feature type="transmembrane region" description="Helical" evidence="3">
    <location>
        <begin position="53"/>
        <end position="79"/>
    </location>
</feature>
<evidence type="ECO:0000256" key="1">
    <source>
        <dbReference type="ARBA" id="ARBA00006464"/>
    </source>
</evidence>
<evidence type="ECO:0000256" key="3">
    <source>
        <dbReference type="SAM" id="Phobius"/>
    </source>
</evidence>
<comment type="similarity">
    <text evidence="1">Belongs to the bacterial sugar transferase family.</text>
</comment>
<protein>
    <submittedName>
        <fullName evidence="5">Sugar transferase</fullName>
        <ecNumber evidence="5">2.7.8.-</ecNumber>
    </submittedName>
</protein>
<dbReference type="GO" id="GO:0016780">
    <property type="term" value="F:phosphotransferase activity, for other substituted phosphate groups"/>
    <property type="evidence" value="ECO:0007669"/>
    <property type="project" value="TreeGrafter"/>
</dbReference>
<feature type="region of interest" description="Disordered" evidence="2">
    <location>
        <begin position="1"/>
        <end position="25"/>
    </location>
</feature>
<dbReference type="Proteomes" id="UP001168505">
    <property type="component" value="Unassembled WGS sequence"/>
</dbReference>
<keyword evidence="3" id="KW-0812">Transmembrane</keyword>
<dbReference type="PANTHER" id="PTHR30576">
    <property type="entry name" value="COLANIC BIOSYNTHESIS UDP-GLUCOSE LIPID CARRIER TRANSFERASE"/>
    <property type="match status" value="1"/>
</dbReference>
<reference evidence="5" key="2">
    <citation type="submission" date="2023-08" db="EMBL/GenBank/DDBJ databases">
        <title>Identification and characterization of horizontal gene transfer across gut microbiota members of farm animals based on homology search.</title>
        <authorList>
            <person name="Schwarzerova J."/>
            <person name="Nykrynova M."/>
            <person name="Jureckova K."/>
            <person name="Cejkova D."/>
            <person name="Rychlik I."/>
        </authorList>
    </citation>
    <scope>NUCLEOTIDE SEQUENCE</scope>
    <source>
        <strain evidence="5">15_COKtk</strain>
    </source>
</reference>